<evidence type="ECO:0000313" key="2">
    <source>
        <dbReference type="Proteomes" id="UP000735302"/>
    </source>
</evidence>
<evidence type="ECO:0000313" key="1">
    <source>
        <dbReference type="EMBL" id="GFN86532.1"/>
    </source>
</evidence>
<name>A0AAV3YVV4_9GAST</name>
<organism evidence="1 2">
    <name type="scientific">Plakobranchus ocellatus</name>
    <dbReference type="NCBI Taxonomy" id="259542"/>
    <lineage>
        <taxon>Eukaryota</taxon>
        <taxon>Metazoa</taxon>
        <taxon>Spiralia</taxon>
        <taxon>Lophotrochozoa</taxon>
        <taxon>Mollusca</taxon>
        <taxon>Gastropoda</taxon>
        <taxon>Heterobranchia</taxon>
        <taxon>Euthyneura</taxon>
        <taxon>Panpulmonata</taxon>
        <taxon>Sacoglossa</taxon>
        <taxon>Placobranchoidea</taxon>
        <taxon>Plakobranchidae</taxon>
        <taxon>Plakobranchus</taxon>
    </lineage>
</organism>
<dbReference type="Proteomes" id="UP000735302">
    <property type="component" value="Unassembled WGS sequence"/>
</dbReference>
<proteinExistence type="predicted"/>
<gene>
    <name evidence="1" type="ORF">PoB_001303800</name>
</gene>
<dbReference type="EMBL" id="BLXT01001549">
    <property type="protein sequence ID" value="GFN86532.1"/>
    <property type="molecule type" value="Genomic_DNA"/>
</dbReference>
<reference evidence="1 2" key="1">
    <citation type="journal article" date="2021" name="Elife">
        <title>Chloroplast acquisition without the gene transfer in kleptoplastic sea slugs, Plakobranchus ocellatus.</title>
        <authorList>
            <person name="Maeda T."/>
            <person name="Takahashi S."/>
            <person name="Yoshida T."/>
            <person name="Shimamura S."/>
            <person name="Takaki Y."/>
            <person name="Nagai Y."/>
            <person name="Toyoda A."/>
            <person name="Suzuki Y."/>
            <person name="Arimoto A."/>
            <person name="Ishii H."/>
            <person name="Satoh N."/>
            <person name="Nishiyama T."/>
            <person name="Hasebe M."/>
            <person name="Maruyama T."/>
            <person name="Minagawa J."/>
            <person name="Obokata J."/>
            <person name="Shigenobu S."/>
        </authorList>
    </citation>
    <scope>NUCLEOTIDE SEQUENCE [LARGE SCALE GENOMIC DNA]</scope>
</reference>
<accession>A0AAV3YVV4</accession>
<protein>
    <submittedName>
        <fullName evidence="1">Uncharacterized protein</fullName>
    </submittedName>
</protein>
<dbReference type="AlphaFoldDB" id="A0AAV3YVV4"/>
<sequence>MIRTVGLQSRSPSVLALYRVSGTAVLTSLSPGDDQDSRTAVLVPLSPGAVSGQWDCSPDFPQSSRCITSVGVQSCLFSVLALYQVSGTVVLISLSPRAASRQ</sequence>
<keyword evidence="2" id="KW-1185">Reference proteome</keyword>
<comment type="caution">
    <text evidence="1">The sequence shown here is derived from an EMBL/GenBank/DDBJ whole genome shotgun (WGS) entry which is preliminary data.</text>
</comment>